<proteinExistence type="predicted"/>
<dbReference type="AlphaFoldDB" id="A0A1I8IC87"/>
<dbReference type="WBParaSite" id="maker-uti_cns_0011268-snap-gene-0.2-mRNA-1">
    <property type="protein sequence ID" value="maker-uti_cns_0011268-snap-gene-0.2-mRNA-1"/>
    <property type="gene ID" value="maker-uti_cns_0011268-snap-gene-0.2"/>
</dbReference>
<protein>
    <submittedName>
        <fullName evidence="3">Inositol-pentakisphosphate 2-kinase</fullName>
    </submittedName>
</protein>
<feature type="region of interest" description="Disordered" evidence="1">
    <location>
        <begin position="867"/>
        <end position="887"/>
    </location>
</feature>
<feature type="region of interest" description="Disordered" evidence="1">
    <location>
        <begin position="1055"/>
        <end position="1085"/>
    </location>
</feature>
<feature type="region of interest" description="Disordered" evidence="1">
    <location>
        <begin position="348"/>
        <end position="396"/>
    </location>
</feature>
<evidence type="ECO:0000256" key="1">
    <source>
        <dbReference type="SAM" id="MobiDB-lite"/>
    </source>
</evidence>
<evidence type="ECO:0000313" key="2">
    <source>
        <dbReference type="Proteomes" id="UP000095280"/>
    </source>
</evidence>
<dbReference type="Proteomes" id="UP000095280">
    <property type="component" value="Unplaced"/>
</dbReference>
<accession>A0A1I8IC87</accession>
<feature type="region of interest" description="Disordered" evidence="1">
    <location>
        <begin position="234"/>
        <end position="261"/>
    </location>
</feature>
<sequence>MSSRGGSSVESKVMATWLSVTHSPMRCLLSCLLTSILPSADWVNRAVCRCAGRAASASDRACIRAATSGSASSTMERMTRPAPFNIAVDGCWNSLKNARPLAAVMISRVSKWPPSLSCIGCISELMVSMAACPTPPSSSARRSAATTFRPRVSRMPLRSVNAEKPALLATKRRTAAAVVVDERGQGLGDEALLVLGEEAVLSHRVEQAAVWHVGVESGYRLRFAAHSGVLNGPNRSPRSIGARLTHTSRLPDARTPSSTEAMRASRSVLVHSSELLTGSNWHRPAELTASTTFFRVSDQCCLNVLNLAGVLGVSANCAARLPHSSDAESETAEGVPMDYDRARRVDERSAGLQETEPEVQRSNQTRGPPGCSRRGLQSGTAADSREGDNPSDEDGFLLSFEKFKQPPSGKAQRCHSWDTLLTIHGAESASICGELEPSALLDSPWWHLQHRNCPRCRSTVMQQILPRCTRFTYLGGGEVSRHVQEDLARCRGLAWVAFCSIRVILQNATLPADRLKGWAVSGGSRSRPERRADVLLLTMQGPWRRGYGHMRRYLMDCLLLHGWMLGGLRASGNSEEALPPISLIPGDHGQLVLRCRAGSSGGAGVRSAVPLRRVQEVADKLAEILGPENVGEVRVWAEPWRSAWTVAEDFRIARSVMRSIRQAKSVSECIARMKFTWKPNRSPQVLVDEIECVSKKPWLIECKPFNLTFPVMNLGHDEVLNNEATANKPFYCKQYVKSAPSGGSEAANPPTFEDPLAETALTAATAAAASLAALAAERLTEHSRTEAPRAISTARQIMITKYQAQTDGPQLPWRQSRVPARQELANPVHTAGRAQSVSAWQTVPAGVKSQPAVQHRLPDGEQRACGRTRQAGWPEGPPRGWQQASVASGGRGEHDVVALVPGGLAVWHSRGQAVIVIGPEVVAHLVSKDAAILILGANPGQAQRAAAEVPISEQVGQAVLRMVAIGVQIQEAGNVDTLGTERIILARAAIRRSVNPYSINPKLYAPLFELFVSSDKPSRRVDMSRRANVMLEQGFDLRARPLVIAVHRRQAEGGLPQSGVRLQSSRPRKYLPAGSTNQPDPSEVYTAPLNTPSMMLPNAWLPGSSANSPTTASGKSKAVVMRKFEHKMPAVGGELQPDWIGRVAETSPGPVQPARRQVQRRIAQPVARPETQLNKDAAAPASRAAVSNRRLRLRRWAVIAAAAAHCNSAPGQLRWRATFFNAASSSRIWRSSSARFSKKTAYSAGSMLSTTSTPIPPCRLDHHFNNRAQRHRLQRRILLL</sequence>
<organism evidence="2 3">
    <name type="scientific">Macrostomum lignano</name>
    <dbReference type="NCBI Taxonomy" id="282301"/>
    <lineage>
        <taxon>Eukaryota</taxon>
        <taxon>Metazoa</taxon>
        <taxon>Spiralia</taxon>
        <taxon>Lophotrochozoa</taxon>
        <taxon>Platyhelminthes</taxon>
        <taxon>Rhabditophora</taxon>
        <taxon>Macrostomorpha</taxon>
        <taxon>Macrostomida</taxon>
        <taxon>Macrostomidae</taxon>
        <taxon>Macrostomum</taxon>
    </lineage>
</organism>
<feature type="region of interest" description="Disordered" evidence="1">
    <location>
        <begin position="322"/>
        <end position="341"/>
    </location>
</feature>
<reference evidence="3" key="1">
    <citation type="submission" date="2016-11" db="UniProtKB">
        <authorList>
            <consortium name="WormBaseParasite"/>
        </authorList>
    </citation>
    <scope>IDENTIFICATION</scope>
</reference>
<keyword evidence="2" id="KW-1185">Reference proteome</keyword>
<evidence type="ECO:0000313" key="3">
    <source>
        <dbReference type="WBParaSite" id="maker-uti_cns_0011268-snap-gene-0.2-mRNA-1"/>
    </source>
</evidence>
<name>A0A1I8IC87_9PLAT</name>